<sequence length="531" mass="58314">MSRPALRLCLPLLLALPPAAFADTAPAAIAAPDVATVAEATRRAFDVPGIAVAVIKDGEVVLAEGFGAREAGKPAPVTADTRFAIASLTKAYTSAALSILADEGKLSLDDRVVDHLPWFQMSDPYVTREMRLRDLLTHRSGLALGAGDLLFWPTTTHDTREIVRRLRHVPLETSFRADYAYDNVLYAVAQLVIEDVSGLSYGEFLRQRIFQPLGMGDTVVNADHLPTGADVATGHAKFDFTDLRPVPPMTWSNNQAAGGIYSSVNDLAKWMRVQLDGGVIGQDADGSERRLFSAGRHRAMWEVVTPIRVPAQPAVPALAPALPQFAGYGEGWSITEYRGQKLVSHTGGWPGMVSRLTLAPGLDLGVVVLTNQEVGAAFNTVTMEVLDHYLQAPDTDWVAAYAEAVAKSRGAADDKWEGHQRARERRSQPSLPLSRYAATYRDPWYGDVVIALEDKRLVMRFAHTAQLVGELEHWQHDTFIVRWKDRALNADAFATFDLTPDATVRELRMEAVSSLTDFSFDFHHLRLAPVR</sequence>
<feature type="signal peptide" evidence="1">
    <location>
        <begin position="1"/>
        <end position="22"/>
    </location>
</feature>
<keyword evidence="1" id="KW-0732">Signal</keyword>
<dbReference type="SUPFAM" id="SSF56601">
    <property type="entry name" value="beta-lactamase/transpeptidase-like"/>
    <property type="match status" value="1"/>
</dbReference>
<dbReference type="PATRIC" id="fig|1384056.3.peg.514"/>
<feature type="domain" description="Beta-lactamase-related" evidence="2">
    <location>
        <begin position="46"/>
        <end position="377"/>
    </location>
</feature>
<feature type="domain" description="Peptidase S12 Pab87-related C-terminal" evidence="3">
    <location>
        <begin position="423"/>
        <end position="527"/>
    </location>
</feature>
<dbReference type="Gene3D" id="3.40.710.10">
    <property type="entry name" value="DD-peptidase/beta-lactamase superfamily"/>
    <property type="match status" value="1"/>
</dbReference>
<dbReference type="InterPro" id="IPR001466">
    <property type="entry name" value="Beta-lactam-related"/>
</dbReference>
<dbReference type="eggNOG" id="COG1680">
    <property type="taxonomic scope" value="Bacteria"/>
</dbReference>
<dbReference type="Proteomes" id="UP000029393">
    <property type="component" value="Unassembled WGS sequence"/>
</dbReference>
<dbReference type="OrthoDB" id="119951at2"/>
<evidence type="ECO:0000259" key="3">
    <source>
        <dbReference type="Pfam" id="PF11954"/>
    </source>
</evidence>
<gene>
    <name evidence="4" type="ORF">N787_08270</name>
</gene>
<evidence type="ECO:0000256" key="1">
    <source>
        <dbReference type="SAM" id="SignalP"/>
    </source>
</evidence>
<evidence type="ECO:0000313" key="5">
    <source>
        <dbReference type="Proteomes" id="UP000029393"/>
    </source>
</evidence>
<evidence type="ECO:0000313" key="4">
    <source>
        <dbReference type="EMBL" id="KFN47546.1"/>
    </source>
</evidence>
<evidence type="ECO:0008006" key="6">
    <source>
        <dbReference type="Google" id="ProtNLM"/>
    </source>
</evidence>
<dbReference type="InterPro" id="IPR050491">
    <property type="entry name" value="AmpC-like"/>
</dbReference>
<proteinExistence type="predicted"/>
<protein>
    <recommendedName>
        <fullName evidence="6">Beta-lactamase-related domain-containing protein</fullName>
    </recommendedName>
</protein>
<dbReference type="PANTHER" id="PTHR46825">
    <property type="entry name" value="D-ALANYL-D-ALANINE-CARBOXYPEPTIDASE/ENDOPEPTIDASE AMPH"/>
    <property type="match status" value="1"/>
</dbReference>
<organism evidence="4 5">
    <name type="scientific">Arenimonas metalli CF5-1</name>
    <dbReference type="NCBI Taxonomy" id="1384056"/>
    <lineage>
        <taxon>Bacteria</taxon>
        <taxon>Pseudomonadati</taxon>
        <taxon>Pseudomonadota</taxon>
        <taxon>Gammaproteobacteria</taxon>
        <taxon>Lysobacterales</taxon>
        <taxon>Lysobacteraceae</taxon>
        <taxon>Arenimonas</taxon>
    </lineage>
</organism>
<dbReference type="STRING" id="1384056.N787_08270"/>
<dbReference type="InterPro" id="IPR021860">
    <property type="entry name" value="Peptidase_S12_Pab87-rel_C"/>
</dbReference>
<dbReference type="Gene3D" id="2.40.128.600">
    <property type="match status" value="1"/>
</dbReference>
<reference evidence="4 5" key="1">
    <citation type="submission" date="2013-09" db="EMBL/GenBank/DDBJ databases">
        <title>Genome sequencing of Arenimonas metalli.</title>
        <authorList>
            <person name="Chen F."/>
            <person name="Wang G."/>
        </authorList>
    </citation>
    <scope>NUCLEOTIDE SEQUENCE [LARGE SCALE GENOMIC DNA]</scope>
    <source>
        <strain evidence="4 5">CF5-1</strain>
    </source>
</reference>
<feature type="chain" id="PRO_5001870888" description="Beta-lactamase-related domain-containing protein" evidence="1">
    <location>
        <begin position="23"/>
        <end position="531"/>
    </location>
</feature>
<dbReference type="Pfam" id="PF00144">
    <property type="entry name" value="Beta-lactamase"/>
    <property type="match status" value="1"/>
</dbReference>
<name>A0A091B744_9GAMM</name>
<evidence type="ECO:0000259" key="2">
    <source>
        <dbReference type="Pfam" id="PF00144"/>
    </source>
</evidence>
<dbReference type="EMBL" id="AVCK01000009">
    <property type="protein sequence ID" value="KFN47546.1"/>
    <property type="molecule type" value="Genomic_DNA"/>
</dbReference>
<accession>A0A091B744</accession>
<keyword evidence="5" id="KW-1185">Reference proteome</keyword>
<dbReference type="Pfam" id="PF11954">
    <property type="entry name" value="DUF3471"/>
    <property type="match status" value="1"/>
</dbReference>
<dbReference type="PANTHER" id="PTHR46825:SF15">
    <property type="entry name" value="BETA-LACTAMASE-RELATED DOMAIN-CONTAINING PROTEIN"/>
    <property type="match status" value="1"/>
</dbReference>
<dbReference type="RefSeq" id="WP_084590593.1">
    <property type="nucleotide sequence ID" value="NZ_AVCK01000009.1"/>
</dbReference>
<dbReference type="InterPro" id="IPR012338">
    <property type="entry name" value="Beta-lactam/transpept-like"/>
</dbReference>
<comment type="caution">
    <text evidence="4">The sequence shown here is derived from an EMBL/GenBank/DDBJ whole genome shotgun (WGS) entry which is preliminary data.</text>
</comment>
<dbReference type="AlphaFoldDB" id="A0A091B744"/>